<dbReference type="InterPro" id="IPR004089">
    <property type="entry name" value="MCPsignal_dom"/>
</dbReference>
<proteinExistence type="inferred from homology"/>
<dbReference type="GO" id="GO:0020037">
    <property type="term" value="F:heme binding"/>
    <property type="evidence" value="ECO:0007669"/>
    <property type="project" value="InterPro"/>
</dbReference>
<gene>
    <name evidence="6" type="ORF">FS935_17465</name>
</gene>
<feature type="domain" description="Methyl-accepting transducer" evidence="5">
    <location>
        <begin position="206"/>
        <end position="439"/>
    </location>
</feature>
<dbReference type="GO" id="GO:0016020">
    <property type="term" value="C:membrane"/>
    <property type="evidence" value="ECO:0007669"/>
    <property type="project" value="InterPro"/>
</dbReference>
<dbReference type="EMBL" id="VOQF01000012">
    <property type="protein sequence ID" value="TXC89264.1"/>
    <property type="molecule type" value="Genomic_DNA"/>
</dbReference>
<keyword evidence="1 3" id="KW-0807">Transducer</keyword>
<dbReference type="GO" id="GO:0019825">
    <property type="term" value="F:oxygen binding"/>
    <property type="evidence" value="ECO:0007669"/>
    <property type="project" value="InterPro"/>
</dbReference>
<dbReference type="InterPro" id="IPR044398">
    <property type="entry name" value="Globin-sensor_dom"/>
</dbReference>
<dbReference type="PANTHER" id="PTHR32089">
    <property type="entry name" value="METHYL-ACCEPTING CHEMOTAXIS PROTEIN MCPB"/>
    <property type="match status" value="1"/>
</dbReference>
<feature type="coiled-coil region" evidence="4">
    <location>
        <begin position="186"/>
        <end position="220"/>
    </location>
</feature>
<dbReference type="SUPFAM" id="SSF58104">
    <property type="entry name" value="Methyl-accepting chemotaxis protein (MCP) signaling domain"/>
    <property type="match status" value="1"/>
</dbReference>
<comment type="caution">
    <text evidence="6">The sequence shown here is derived from an EMBL/GenBank/DDBJ whole genome shotgun (WGS) entry which is preliminary data.</text>
</comment>
<dbReference type="Pfam" id="PF11563">
    <property type="entry name" value="Protoglobin"/>
    <property type="match status" value="1"/>
</dbReference>
<evidence type="ECO:0000256" key="3">
    <source>
        <dbReference type="PROSITE-ProRule" id="PRU00284"/>
    </source>
</evidence>
<dbReference type="GO" id="GO:0004888">
    <property type="term" value="F:transmembrane signaling receptor activity"/>
    <property type="evidence" value="ECO:0007669"/>
    <property type="project" value="InterPro"/>
</dbReference>
<dbReference type="GO" id="GO:0006935">
    <property type="term" value="P:chemotaxis"/>
    <property type="evidence" value="ECO:0007669"/>
    <property type="project" value="InterPro"/>
</dbReference>
<dbReference type="GO" id="GO:0007165">
    <property type="term" value="P:signal transduction"/>
    <property type="evidence" value="ECO:0007669"/>
    <property type="project" value="UniProtKB-KW"/>
</dbReference>
<sequence length="439" mass="49712">METMLGFGKKDRIQIEEFIPKIEFPDKNNIAVVDDQNVSGRLEYMGVTKEHLELLQEAQPFLVEMLDEILQKVLNQLYKQPILKGIATEHSTRERLYNVFVRYFQSLLSGQLDDQFFEMRKRIGNTHNGANLPASWFIATYSAINTLLVPQLVKKFEKEPEKLTKLILAITHITNLDSQLVVENYIQARMNELEELNASKEVLQRELTAISQEVAASVEETEATVYETSTKAEQIRQETETTQKSSKNLVNLTKENEVQMASMITTFGDVIEKVNTSISGIFELKENSEKIFEMTKSIEEIADQTNLLALNASIEAARAGDEGRGFAVVATEVRNLAENSKMMSNKIKTLVEKNNNSTNDLVESMKTMNQSTQQSQTKIEQVKGGLVTVKMEMENYLTMFDRNKEDLDSIVLSIKEINNTTSNLSVLANSLLEKAEDAQ</sequence>
<dbReference type="PANTHER" id="PTHR32089:SF112">
    <property type="entry name" value="LYSOZYME-LIKE PROTEIN-RELATED"/>
    <property type="match status" value="1"/>
</dbReference>
<dbReference type="InterPro" id="IPR004090">
    <property type="entry name" value="Chemotax_Me-accpt_rcpt"/>
</dbReference>
<keyword evidence="7" id="KW-1185">Reference proteome</keyword>
<keyword evidence="4" id="KW-0175">Coiled coil</keyword>
<dbReference type="InterPro" id="IPR009050">
    <property type="entry name" value="Globin-like_sf"/>
</dbReference>
<dbReference type="SUPFAM" id="SSF46458">
    <property type="entry name" value="Globin-like"/>
    <property type="match status" value="1"/>
</dbReference>
<dbReference type="InterPro" id="IPR012292">
    <property type="entry name" value="Globin/Proto"/>
</dbReference>
<dbReference type="CDD" id="cd01068">
    <property type="entry name" value="globin_sensor"/>
    <property type="match status" value="1"/>
</dbReference>
<evidence type="ECO:0000256" key="2">
    <source>
        <dbReference type="ARBA" id="ARBA00029447"/>
    </source>
</evidence>
<dbReference type="PRINTS" id="PR00260">
    <property type="entry name" value="CHEMTRNSDUCR"/>
</dbReference>
<dbReference type="SMART" id="SM00283">
    <property type="entry name" value="MA"/>
    <property type="match status" value="1"/>
</dbReference>
<organism evidence="6 7">
    <name type="scientific">Metabacillus litoralis</name>
    <dbReference type="NCBI Taxonomy" id="152268"/>
    <lineage>
        <taxon>Bacteria</taxon>
        <taxon>Bacillati</taxon>
        <taxon>Bacillota</taxon>
        <taxon>Bacilli</taxon>
        <taxon>Bacillales</taxon>
        <taxon>Bacillaceae</taxon>
        <taxon>Metabacillus</taxon>
    </lineage>
</organism>
<evidence type="ECO:0000313" key="6">
    <source>
        <dbReference type="EMBL" id="TXC89264.1"/>
    </source>
</evidence>
<dbReference type="AlphaFoldDB" id="A0A5C6VXI3"/>
<dbReference type="Gene3D" id="1.10.287.950">
    <property type="entry name" value="Methyl-accepting chemotaxis protein"/>
    <property type="match status" value="1"/>
</dbReference>
<dbReference type="Proteomes" id="UP000321363">
    <property type="component" value="Unassembled WGS sequence"/>
</dbReference>
<comment type="similarity">
    <text evidence="2">Belongs to the methyl-accepting chemotaxis (MCP) protein family.</text>
</comment>
<dbReference type="PROSITE" id="PS50111">
    <property type="entry name" value="CHEMOTAXIS_TRANSDUC_2"/>
    <property type="match status" value="1"/>
</dbReference>
<evidence type="ECO:0000259" key="5">
    <source>
        <dbReference type="PROSITE" id="PS50111"/>
    </source>
</evidence>
<dbReference type="InterPro" id="IPR039379">
    <property type="entry name" value="Protoglobin_sensor_dom"/>
</dbReference>
<evidence type="ECO:0000256" key="1">
    <source>
        <dbReference type="ARBA" id="ARBA00023224"/>
    </source>
</evidence>
<reference evidence="6 7" key="1">
    <citation type="journal article" date="2005" name="Int. J. Syst. Evol. Microbiol.">
        <title>Bacillus litoralis sp. nov., isolated from a tidal flat of the Yellow Sea in Korea.</title>
        <authorList>
            <person name="Yoon J.H."/>
            <person name="Oh T.K."/>
        </authorList>
    </citation>
    <scope>NUCLEOTIDE SEQUENCE [LARGE SCALE GENOMIC DNA]</scope>
    <source>
        <strain evidence="6 7">SW-211</strain>
    </source>
</reference>
<name>A0A5C6VXI3_9BACI</name>
<dbReference type="Gene3D" id="1.10.490.10">
    <property type="entry name" value="Globins"/>
    <property type="match status" value="1"/>
</dbReference>
<protein>
    <submittedName>
        <fullName evidence="6">Chemotaxis protein</fullName>
    </submittedName>
</protein>
<dbReference type="Pfam" id="PF00015">
    <property type="entry name" value="MCPsignal"/>
    <property type="match status" value="1"/>
</dbReference>
<evidence type="ECO:0000256" key="4">
    <source>
        <dbReference type="SAM" id="Coils"/>
    </source>
</evidence>
<accession>A0A5C6VXI3</accession>
<evidence type="ECO:0000313" key="7">
    <source>
        <dbReference type="Proteomes" id="UP000321363"/>
    </source>
</evidence>